<feature type="transmembrane region" description="Helical" evidence="1">
    <location>
        <begin position="72"/>
        <end position="88"/>
    </location>
</feature>
<comment type="caution">
    <text evidence="2">The sequence shown here is derived from an EMBL/GenBank/DDBJ whole genome shotgun (WGS) entry which is preliminary data.</text>
</comment>
<dbReference type="EMBL" id="ACCL02000019">
    <property type="protein sequence ID" value="EET59357.1"/>
    <property type="molecule type" value="Genomic_DNA"/>
</dbReference>
<sequence>MTEGEKMKQFTGQKMQGRDYITCGIFSLLCMVAMILAAVMNLSGYTAIFYPAVAAFFIGILYVIITAKVPKSGAVLIFSIVPCIYFFTSGLLEGLIGAAGVLLFAGLAELILREDRRSLRRVTVSGVVYTLYMSTLGLAENFIATDIYCDNALEHGINATVVEQMRHMYGIKPLWLVVIAVTALLTFAGIQTGKRLIKKHLKKAGML</sequence>
<keyword evidence="1" id="KW-0472">Membrane</keyword>
<keyword evidence="1" id="KW-0812">Transmembrane</keyword>
<name>C6LJ37_9FIRM</name>
<evidence type="ECO:0008006" key="4">
    <source>
        <dbReference type="Google" id="ProtNLM"/>
    </source>
</evidence>
<dbReference type="eggNOG" id="ENOG502Z90M">
    <property type="taxonomic scope" value="Bacteria"/>
</dbReference>
<dbReference type="AlphaFoldDB" id="C6LJ37"/>
<feature type="transmembrane region" description="Helical" evidence="1">
    <location>
        <begin position="174"/>
        <end position="193"/>
    </location>
</feature>
<feature type="transmembrane region" description="Helical" evidence="1">
    <location>
        <begin position="94"/>
        <end position="112"/>
    </location>
</feature>
<organism evidence="2 3">
    <name type="scientific">Marvinbryantia formatexigens DSM 14469</name>
    <dbReference type="NCBI Taxonomy" id="478749"/>
    <lineage>
        <taxon>Bacteria</taxon>
        <taxon>Bacillati</taxon>
        <taxon>Bacillota</taxon>
        <taxon>Clostridia</taxon>
        <taxon>Lachnospirales</taxon>
        <taxon>Lachnospiraceae</taxon>
        <taxon>Marvinbryantia</taxon>
    </lineage>
</organism>
<proteinExistence type="predicted"/>
<accession>C6LJ37</accession>
<evidence type="ECO:0000256" key="1">
    <source>
        <dbReference type="SAM" id="Phobius"/>
    </source>
</evidence>
<feature type="transmembrane region" description="Helical" evidence="1">
    <location>
        <begin position="48"/>
        <end position="65"/>
    </location>
</feature>
<evidence type="ECO:0000313" key="3">
    <source>
        <dbReference type="Proteomes" id="UP000005561"/>
    </source>
</evidence>
<dbReference type="NCBIfam" id="TIGR02185">
    <property type="entry name" value="Trep_Strep"/>
    <property type="match status" value="1"/>
</dbReference>
<dbReference type="Proteomes" id="UP000005561">
    <property type="component" value="Unassembled WGS sequence"/>
</dbReference>
<dbReference type="InterPro" id="IPR011733">
    <property type="entry name" value="CHP02185_IM"/>
</dbReference>
<keyword evidence="3" id="KW-1185">Reference proteome</keyword>
<reference evidence="2" key="1">
    <citation type="submission" date="2009-07" db="EMBL/GenBank/DDBJ databases">
        <authorList>
            <person name="Weinstock G."/>
            <person name="Sodergren E."/>
            <person name="Clifton S."/>
            <person name="Fulton L."/>
            <person name="Fulton B."/>
            <person name="Courtney L."/>
            <person name="Fronick C."/>
            <person name="Harrison M."/>
            <person name="Strong C."/>
            <person name="Farmer C."/>
            <person name="Delahaunty K."/>
            <person name="Markovic C."/>
            <person name="Hall O."/>
            <person name="Minx P."/>
            <person name="Tomlinson C."/>
            <person name="Mitreva M."/>
            <person name="Nelson J."/>
            <person name="Hou S."/>
            <person name="Wollam A."/>
            <person name="Pepin K.H."/>
            <person name="Johnson M."/>
            <person name="Bhonagiri V."/>
            <person name="Nash W.E."/>
            <person name="Warren W."/>
            <person name="Chinwalla A."/>
            <person name="Mardis E.R."/>
            <person name="Wilson R.K."/>
        </authorList>
    </citation>
    <scope>NUCLEOTIDE SEQUENCE [LARGE SCALE GENOMIC DNA]</scope>
    <source>
        <strain evidence="2">DSM 14469</strain>
    </source>
</reference>
<gene>
    <name evidence="2" type="ORF">BRYFOR_08671</name>
</gene>
<evidence type="ECO:0000313" key="2">
    <source>
        <dbReference type="EMBL" id="EET59357.1"/>
    </source>
</evidence>
<dbReference type="STRING" id="168384.SAMN05660368_00818"/>
<feature type="transmembrane region" description="Helical" evidence="1">
    <location>
        <begin position="20"/>
        <end position="42"/>
    </location>
</feature>
<keyword evidence="1" id="KW-1133">Transmembrane helix</keyword>
<protein>
    <recommendedName>
        <fullName evidence="4">TIGR02185 family protein</fullName>
    </recommendedName>
</protein>
<dbReference type="Pfam" id="PF09605">
    <property type="entry name" value="Trep_Strep"/>
    <property type="match status" value="1"/>
</dbReference>